<dbReference type="EMBL" id="RCZM01000001">
    <property type="protein sequence ID" value="TPG19439.1"/>
    <property type="molecule type" value="Genomic_DNA"/>
</dbReference>
<feature type="domain" description="EamA" evidence="4">
    <location>
        <begin position="36"/>
        <end position="172"/>
    </location>
</feature>
<gene>
    <name evidence="5" type="ORF">EAH86_02895</name>
</gene>
<feature type="transmembrane region" description="Helical" evidence="3">
    <location>
        <begin position="181"/>
        <end position="199"/>
    </location>
</feature>
<dbReference type="GO" id="GO:0016020">
    <property type="term" value="C:membrane"/>
    <property type="evidence" value="ECO:0007669"/>
    <property type="project" value="InterPro"/>
</dbReference>
<comment type="caution">
    <text evidence="5">The sequence shown here is derived from an EMBL/GenBank/DDBJ whole genome shotgun (WGS) entry which is preliminary data.</text>
</comment>
<feature type="transmembrane region" description="Helical" evidence="3">
    <location>
        <begin position="130"/>
        <end position="149"/>
    </location>
</feature>
<dbReference type="InterPro" id="IPR052756">
    <property type="entry name" value="Alkyne_AA_exporter"/>
</dbReference>
<feature type="transmembrane region" description="Helical" evidence="3">
    <location>
        <begin position="211"/>
        <end position="229"/>
    </location>
</feature>
<evidence type="ECO:0000256" key="1">
    <source>
        <dbReference type="ARBA" id="ARBA00007362"/>
    </source>
</evidence>
<protein>
    <submittedName>
        <fullName evidence="5">DMT family transporter</fullName>
    </submittedName>
</protein>
<accession>A0A502D4V7</accession>
<dbReference type="PANTHER" id="PTHR12715:SF4">
    <property type="entry name" value="EAMA DOMAIN-CONTAINING PROTEIN"/>
    <property type="match status" value="1"/>
</dbReference>
<dbReference type="Pfam" id="PF00892">
    <property type="entry name" value="EamA"/>
    <property type="match status" value="2"/>
</dbReference>
<feature type="transmembrane region" description="Helical" evidence="3">
    <location>
        <begin position="241"/>
        <end position="265"/>
    </location>
</feature>
<evidence type="ECO:0000313" key="5">
    <source>
        <dbReference type="EMBL" id="TPG19439.1"/>
    </source>
</evidence>
<organism evidence="5 6">
    <name type="scientific">Pedococcus bigeumensis</name>
    <dbReference type="NCBI Taxonomy" id="433644"/>
    <lineage>
        <taxon>Bacteria</taxon>
        <taxon>Bacillati</taxon>
        <taxon>Actinomycetota</taxon>
        <taxon>Actinomycetes</taxon>
        <taxon>Micrococcales</taxon>
        <taxon>Intrasporangiaceae</taxon>
        <taxon>Pedococcus</taxon>
    </lineage>
</organism>
<reference evidence="5 6" key="1">
    <citation type="journal article" date="2019" name="Environ. Microbiol.">
        <title>Species interactions and distinct microbial communities in high Arctic permafrost affected cryosols are associated with the CH4 and CO2 gas fluxes.</title>
        <authorList>
            <person name="Altshuler I."/>
            <person name="Hamel J."/>
            <person name="Turney S."/>
            <person name="Magnuson E."/>
            <person name="Levesque R."/>
            <person name="Greer C."/>
            <person name="Whyte L.G."/>
        </authorList>
    </citation>
    <scope>NUCLEOTIDE SEQUENCE [LARGE SCALE GENOMIC DNA]</scope>
    <source>
        <strain evidence="5 6">S9.3A</strain>
    </source>
</reference>
<feature type="region of interest" description="Disordered" evidence="2">
    <location>
        <begin position="1"/>
        <end position="23"/>
    </location>
</feature>
<evidence type="ECO:0000256" key="3">
    <source>
        <dbReference type="SAM" id="Phobius"/>
    </source>
</evidence>
<dbReference type="InterPro" id="IPR000620">
    <property type="entry name" value="EamA_dom"/>
</dbReference>
<feature type="transmembrane region" description="Helical" evidence="3">
    <location>
        <begin position="67"/>
        <end position="87"/>
    </location>
</feature>
<dbReference type="AlphaFoldDB" id="A0A502D4V7"/>
<name>A0A502D4V7_9MICO</name>
<keyword evidence="3" id="KW-1133">Transmembrane helix</keyword>
<proteinExistence type="inferred from homology"/>
<dbReference type="RefSeq" id="WP_140737085.1">
    <property type="nucleotide sequence ID" value="NZ_RCZM01000001.1"/>
</dbReference>
<feature type="transmembrane region" description="Helical" evidence="3">
    <location>
        <begin position="156"/>
        <end position="175"/>
    </location>
</feature>
<sequence length="325" mass="33547">MTTLTSPVLEPCDQPTGSQTTNLPSITRSDGTATRAVLAAGVTIVLWASAFVVIRSSGAHLSPGPMALARVAVATLVLTPFVLRGSARRAGPLLPRGRAILPVVGYGALWFAGYNVALNAAERHVDAGTAALLVNIAPVLIAIGGGLFLREGFSRPLFLGCAVAFGGIALMATGSTGERDILGIALALVAAVLYASSVIMQKVTLRSIDALRATWLGCVVGTVVTLPFAGELVREAQGAPLSALLGAAYLGAFPTAVAFTTWAYALRRMPAGRLGPLGYLVTVLSVLMSWAFLSEVPTVPALVGGGICLVGVVFSRWRPRSRDEG</sequence>
<dbReference type="PANTHER" id="PTHR12715">
    <property type="entry name" value="TRANSPORTER, DRUG/METABOLITE EXPORTER FAMILY"/>
    <property type="match status" value="1"/>
</dbReference>
<feature type="transmembrane region" description="Helical" evidence="3">
    <location>
        <begin position="99"/>
        <end position="118"/>
    </location>
</feature>
<dbReference type="InterPro" id="IPR037185">
    <property type="entry name" value="EmrE-like"/>
</dbReference>
<comment type="similarity">
    <text evidence="1">Belongs to the EamA transporter family.</text>
</comment>
<feature type="transmembrane region" description="Helical" evidence="3">
    <location>
        <begin position="299"/>
        <end position="317"/>
    </location>
</feature>
<evidence type="ECO:0000313" key="6">
    <source>
        <dbReference type="Proteomes" id="UP000317722"/>
    </source>
</evidence>
<keyword evidence="6" id="KW-1185">Reference proteome</keyword>
<dbReference type="Proteomes" id="UP000317722">
    <property type="component" value="Unassembled WGS sequence"/>
</dbReference>
<feature type="transmembrane region" description="Helical" evidence="3">
    <location>
        <begin position="36"/>
        <end position="55"/>
    </location>
</feature>
<dbReference type="OrthoDB" id="3744378at2"/>
<feature type="transmembrane region" description="Helical" evidence="3">
    <location>
        <begin position="277"/>
        <end position="293"/>
    </location>
</feature>
<evidence type="ECO:0000259" key="4">
    <source>
        <dbReference type="Pfam" id="PF00892"/>
    </source>
</evidence>
<dbReference type="SUPFAM" id="SSF103481">
    <property type="entry name" value="Multidrug resistance efflux transporter EmrE"/>
    <property type="match status" value="2"/>
</dbReference>
<keyword evidence="3" id="KW-0472">Membrane</keyword>
<evidence type="ECO:0000256" key="2">
    <source>
        <dbReference type="SAM" id="MobiDB-lite"/>
    </source>
</evidence>
<keyword evidence="3" id="KW-0812">Transmembrane</keyword>
<feature type="domain" description="EamA" evidence="4">
    <location>
        <begin position="182"/>
        <end position="315"/>
    </location>
</feature>